<dbReference type="SUPFAM" id="SSF53383">
    <property type="entry name" value="PLP-dependent transferases"/>
    <property type="match status" value="1"/>
</dbReference>
<dbReference type="Gene3D" id="3.90.1150.10">
    <property type="entry name" value="Aspartate Aminotransferase, domain 1"/>
    <property type="match status" value="1"/>
</dbReference>
<evidence type="ECO:0000313" key="2">
    <source>
        <dbReference type="EMBL" id="BCK78338.1"/>
    </source>
</evidence>
<dbReference type="PANTHER" id="PTHR43586">
    <property type="entry name" value="CYSTEINE DESULFURASE"/>
    <property type="match status" value="1"/>
</dbReference>
<dbReference type="KEGG" id="vfa:MM35RIKEN_05300"/>
<dbReference type="PANTHER" id="PTHR43586:SF4">
    <property type="entry name" value="ISOPENICILLIN N EPIMERASE"/>
    <property type="match status" value="1"/>
</dbReference>
<dbReference type="GO" id="GO:0003824">
    <property type="term" value="F:catalytic activity"/>
    <property type="evidence" value="ECO:0007669"/>
    <property type="project" value="UniProtKB-ARBA"/>
</dbReference>
<proteinExistence type="predicted"/>
<dbReference type="InterPro" id="IPR015422">
    <property type="entry name" value="PyrdxlP-dep_Trfase_small"/>
</dbReference>
<dbReference type="Pfam" id="PF00266">
    <property type="entry name" value="Aminotran_5"/>
    <property type="match status" value="1"/>
</dbReference>
<dbReference type="InterPro" id="IPR000192">
    <property type="entry name" value="Aminotrans_V_dom"/>
</dbReference>
<keyword evidence="3" id="KW-1185">Reference proteome</keyword>
<reference evidence="2" key="1">
    <citation type="submission" date="2020-09" db="EMBL/GenBank/DDBJ databases">
        <title>New species isolated from human feces.</title>
        <authorList>
            <person name="Kitahara M."/>
            <person name="Shigeno Y."/>
            <person name="Shime M."/>
            <person name="Matsumoto Y."/>
            <person name="Nakamura S."/>
            <person name="Motooka D."/>
            <person name="Fukuoka S."/>
            <person name="Nishikawa H."/>
            <person name="Benno Y."/>
        </authorList>
    </citation>
    <scope>NUCLEOTIDE SEQUENCE</scope>
    <source>
        <strain evidence="2">MM35</strain>
    </source>
</reference>
<dbReference type="InterPro" id="IPR015424">
    <property type="entry name" value="PyrdxlP-dep_Trfase"/>
</dbReference>
<evidence type="ECO:0000259" key="1">
    <source>
        <dbReference type="Pfam" id="PF00266"/>
    </source>
</evidence>
<dbReference type="Gene3D" id="3.40.640.10">
    <property type="entry name" value="Type I PLP-dependent aspartate aminotransferase-like (Major domain)"/>
    <property type="match status" value="1"/>
</dbReference>
<name>A0A810PNJ6_9FIRM</name>
<accession>A0A810PNJ6</accession>
<sequence>MARAVGTMSSPGRGNYPASRRAEQTAFACREAAAGLFQVPTPDQVVFTSNATHGLNIAIRSLVRPGGRVAISGYEHNAVTRVLHSIPGVEMIVADAPLFAPEKILDGFHRALRRGVDAVVCNHVSNVFGCVQPVEAIAQLCRRYNTPLIVDASQSAGILPVTLSDWGAAFVAMPGHKGLYGPQGMGLLLCGGEASPLLFGGTGSASRMQTMPSDLPDRLEAGTHNMPGIAGLLEGLRFVTRMGTENIADHEIRLTRRAARGLAALPGVEVFTDGKGRSQTGVLSFRVRGMDSEQIGEELARRQIAVRSGLHCAPLAHRTAGTLETGTVRLSPSIFNTPRHIDTFLRELTAILRENESSGSRS</sequence>
<evidence type="ECO:0000313" key="3">
    <source>
        <dbReference type="Proteomes" id="UP000681343"/>
    </source>
</evidence>
<dbReference type="InterPro" id="IPR015421">
    <property type="entry name" value="PyrdxlP-dep_Trfase_major"/>
</dbReference>
<organism evidence="2 3">
    <name type="scientific">Vescimonas fastidiosa</name>
    <dbReference type="NCBI Taxonomy" id="2714353"/>
    <lineage>
        <taxon>Bacteria</taxon>
        <taxon>Bacillati</taxon>
        <taxon>Bacillota</taxon>
        <taxon>Clostridia</taxon>
        <taxon>Eubacteriales</taxon>
        <taxon>Oscillospiraceae</taxon>
        <taxon>Vescimonas</taxon>
    </lineage>
</organism>
<feature type="domain" description="Aminotransferase class V" evidence="1">
    <location>
        <begin position="10"/>
        <end position="344"/>
    </location>
</feature>
<gene>
    <name evidence="2" type="ORF">MM35RIKEN_05300</name>
</gene>
<protein>
    <submittedName>
        <fullName evidence="2">Cysteine desulfurase</fullName>
    </submittedName>
</protein>
<dbReference type="EMBL" id="AP023415">
    <property type="protein sequence ID" value="BCK78338.1"/>
    <property type="molecule type" value="Genomic_DNA"/>
</dbReference>
<dbReference type="AlphaFoldDB" id="A0A810PNJ6"/>
<dbReference type="Proteomes" id="UP000681343">
    <property type="component" value="Chromosome"/>
</dbReference>